<comment type="cofactor">
    <cofactor evidence="1">
        <name>FMN</name>
        <dbReference type="ChEBI" id="CHEBI:58210"/>
    </cofactor>
</comment>
<dbReference type="PANTHER" id="PTHR33798:SF5">
    <property type="entry name" value="FLAVIN REDUCTASE LIKE DOMAIN-CONTAINING PROTEIN"/>
    <property type="match status" value="1"/>
</dbReference>
<dbReference type="Gene3D" id="2.30.110.10">
    <property type="entry name" value="Electron Transport, Fmn-binding Protein, Chain A"/>
    <property type="match status" value="1"/>
</dbReference>
<reference evidence="6 7" key="1">
    <citation type="submission" date="2023-04" db="EMBL/GenBank/DDBJ databases">
        <title>Ectobacillus antri isolated from activated sludge.</title>
        <authorList>
            <person name="Yan P."/>
            <person name="Liu X."/>
        </authorList>
    </citation>
    <scope>NUCLEOTIDE SEQUENCE [LARGE SCALE GENOMIC DNA]</scope>
    <source>
        <strain evidence="6 7">C18H</strain>
    </source>
</reference>
<evidence type="ECO:0000259" key="5">
    <source>
        <dbReference type="SMART" id="SM00903"/>
    </source>
</evidence>
<dbReference type="SUPFAM" id="SSF50475">
    <property type="entry name" value="FMN-binding split barrel"/>
    <property type="match status" value="1"/>
</dbReference>
<comment type="caution">
    <text evidence="6">The sequence shown here is derived from an EMBL/GenBank/DDBJ whole genome shotgun (WGS) entry which is preliminary data.</text>
</comment>
<dbReference type="PANTHER" id="PTHR33798">
    <property type="entry name" value="FLAVOPROTEIN OXYGENASE"/>
    <property type="match status" value="1"/>
</dbReference>
<evidence type="ECO:0000256" key="2">
    <source>
        <dbReference type="ARBA" id="ARBA00022630"/>
    </source>
</evidence>
<organism evidence="6 7">
    <name type="scientific">Ectobacillus antri</name>
    <dbReference type="NCBI Taxonomy" id="2486280"/>
    <lineage>
        <taxon>Bacteria</taxon>
        <taxon>Bacillati</taxon>
        <taxon>Bacillota</taxon>
        <taxon>Bacilli</taxon>
        <taxon>Bacillales</taxon>
        <taxon>Bacillaceae</taxon>
        <taxon>Ectobacillus</taxon>
    </lineage>
</organism>
<evidence type="ECO:0000256" key="3">
    <source>
        <dbReference type="ARBA" id="ARBA00022643"/>
    </source>
</evidence>
<protein>
    <submittedName>
        <fullName evidence="6">Flavin reductase family protein</fullName>
        <ecNumber evidence="6">1.5.1.-</ecNumber>
    </submittedName>
</protein>
<comment type="similarity">
    <text evidence="4">Belongs to the flavoredoxin family.</text>
</comment>
<evidence type="ECO:0000256" key="4">
    <source>
        <dbReference type="ARBA" id="ARBA00038054"/>
    </source>
</evidence>
<keyword evidence="3" id="KW-0288">FMN</keyword>
<dbReference type="Proteomes" id="UP001218246">
    <property type="component" value="Unassembled WGS sequence"/>
</dbReference>
<evidence type="ECO:0000313" key="6">
    <source>
        <dbReference type="EMBL" id="MDG5754995.1"/>
    </source>
</evidence>
<proteinExistence type="inferred from homology"/>
<name>A0ABT6H6L5_9BACI</name>
<dbReference type="SMART" id="SM00903">
    <property type="entry name" value="Flavin_Reduct"/>
    <property type="match status" value="1"/>
</dbReference>
<dbReference type="GO" id="GO:0016491">
    <property type="term" value="F:oxidoreductase activity"/>
    <property type="evidence" value="ECO:0007669"/>
    <property type="project" value="UniProtKB-KW"/>
</dbReference>
<accession>A0ABT6H6L5</accession>
<dbReference type="InterPro" id="IPR002563">
    <property type="entry name" value="Flavin_Rdtase-like_dom"/>
</dbReference>
<dbReference type="InterPro" id="IPR012349">
    <property type="entry name" value="Split_barrel_FMN-bd"/>
</dbReference>
<evidence type="ECO:0000256" key="1">
    <source>
        <dbReference type="ARBA" id="ARBA00001917"/>
    </source>
</evidence>
<dbReference type="EC" id="1.5.1.-" evidence="6"/>
<dbReference type="RefSeq" id="WP_124565870.1">
    <property type="nucleotide sequence ID" value="NZ_JARRRY010000015.1"/>
</dbReference>
<keyword evidence="7" id="KW-1185">Reference proteome</keyword>
<keyword evidence="2" id="KW-0285">Flavoprotein</keyword>
<dbReference type="Pfam" id="PF01613">
    <property type="entry name" value="Flavin_Reduct"/>
    <property type="match status" value="1"/>
</dbReference>
<dbReference type="EMBL" id="JARULN010000016">
    <property type="protein sequence ID" value="MDG5754995.1"/>
    <property type="molecule type" value="Genomic_DNA"/>
</dbReference>
<feature type="domain" description="Flavin reductase like" evidence="5">
    <location>
        <begin position="19"/>
        <end position="175"/>
    </location>
</feature>
<gene>
    <name evidence="6" type="ORF">P6P90_13610</name>
</gene>
<sequence>MNIEPNTLAWQDAYKLLIGSVLPRPIAFVSTVSRAGEANLAPFSFFTGICADPMLVCFAPMVRGSDGGKKDTLRNIEDTQEFVINIVGEKLAQQMNDTAIEYGSDVDEFETVGLTKEPSQKIQVPRVKESDVHLECVVERILHFGEHAGAGSLVIGKVVLVHVRDELYKDGKIITELLQPIGRLAGQMYTKALADTFVLERKTIPQKAGETL</sequence>
<keyword evidence="6" id="KW-0560">Oxidoreductase</keyword>
<evidence type="ECO:0000313" key="7">
    <source>
        <dbReference type="Proteomes" id="UP001218246"/>
    </source>
</evidence>